<dbReference type="GO" id="GO:0051537">
    <property type="term" value="F:2 iron, 2 sulfur cluster binding"/>
    <property type="evidence" value="ECO:0007669"/>
    <property type="project" value="TreeGrafter"/>
</dbReference>
<sequence length="118" mass="12545">MVTITESAAAKIKDLMEKEGQQGAALRLYVAGGGCSGLNYGMAFEEEVDPEDHVFEQNGVKILIDSYSYPYVKGSEIDYIDGLFGSGFTINNPNAVSTCACGHSFDTGSNAATARSCR</sequence>
<dbReference type="InterPro" id="IPR016092">
    <property type="entry name" value="ATAP"/>
</dbReference>
<dbReference type="PROSITE" id="PS01152">
    <property type="entry name" value="HESB"/>
    <property type="match status" value="1"/>
</dbReference>
<dbReference type="OrthoDB" id="9801228at2"/>
<dbReference type="RefSeq" id="WP_012875354.1">
    <property type="nucleotide sequence ID" value="NC_013525.1"/>
</dbReference>
<dbReference type="InterPro" id="IPR017870">
    <property type="entry name" value="FeS_cluster_insertion_CS"/>
</dbReference>
<dbReference type="GO" id="GO:0016226">
    <property type="term" value="P:iron-sulfur cluster assembly"/>
    <property type="evidence" value="ECO:0007669"/>
    <property type="project" value="InterPro"/>
</dbReference>
<dbReference type="eggNOG" id="COG0316">
    <property type="taxonomic scope" value="Bacteria"/>
</dbReference>
<feature type="domain" description="Core" evidence="1">
    <location>
        <begin position="2"/>
        <end position="102"/>
    </location>
</feature>
<dbReference type="InterPro" id="IPR000361">
    <property type="entry name" value="ATAP_core_dom"/>
</dbReference>
<keyword evidence="3" id="KW-1185">Reference proteome</keyword>
<proteinExistence type="predicted"/>
<dbReference type="AlphaFoldDB" id="D1CC04"/>
<dbReference type="NCBIfam" id="TIGR00049">
    <property type="entry name" value="iron-sulfur cluster assembly accessory protein"/>
    <property type="match status" value="1"/>
</dbReference>
<name>D1CC04_THET1</name>
<reference evidence="3" key="1">
    <citation type="journal article" date="2010" name="Stand. Genomic Sci.">
        <title>Complete genome sequence of 'Thermobaculum terrenum' type strain (YNP1).</title>
        <authorList>
            <person name="Kiss H."/>
            <person name="Cleland D."/>
            <person name="Lapidus A."/>
            <person name="Lucas S."/>
            <person name="Glavina Del Rio T."/>
            <person name="Nolan M."/>
            <person name="Tice H."/>
            <person name="Han C."/>
            <person name="Goodwin L."/>
            <person name="Pitluck S."/>
            <person name="Liolios K."/>
            <person name="Ivanova N."/>
            <person name="Mavromatis K."/>
            <person name="Ovchinnikova G."/>
            <person name="Pati A."/>
            <person name="Chen A."/>
            <person name="Palaniappan K."/>
            <person name="Land M."/>
            <person name="Hauser L."/>
            <person name="Chang Y."/>
            <person name="Jeffries C."/>
            <person name="Lu M."/>
            <person name="Brettin T."/>
            <person name="Detter J."/>
            <person name="Goker M."/>
            <person name="Tindall B."/>
            <person name="Beck B."/>
            <person name="McDermott T."/>
            <person name="Woyke T."/>
            <person name="Bristow J."/>
            <person name="Eisen J."/>
            <person name="Markowitz V."/>
            <person name="Hugenholtz P."/>
            <person name="Kyrpides N."/>
            <person name="Klenk H."/>
            <person name="Cheng J."/>
        </authorList>
    </citation>
    <scope>NUCLEOTIDE SEQUENCE [LARGE SCALE GENOMIC DNA]</scope>
    <source>
        <strain evidence="3">ATCC BAA-798 / YNP1</strain>
    </source>
</reference>
<accession>D1CC04</accession>
<dbReference type="EMBL" id="CP001825">
    <property type="protein sequence ID" value="ACZ42319.1"/>
    <property type="molecule type" value="Genomic_DNA"/>
</dbReference>
<evidence type="ECO:0000313" key="2">
    <source>
        <dbReference type="EMBL" id="ACZ42319.1"/>
    </source>
</evidence>
<dbReference type="Proteomes" id="UP000000323">
    <property type="component" value="Chromosome 1"/>
</dbReference>
<organism evidence="2 3">
    <name type="scientific">Thermobaculum terrenum (strain ATCC BAA-798 / CCMEE 7001 / YNP1)</name>
    <dbReference type="NCBI Taxonomy" id="525904"/>
    <lineage>
        <taxon>Bacteria</taxon>
        <taxon>Bacillati</taxon>
        <taxon>Chloroflexota</taxon>
        <taxon>Chloroflexia</taxon>
        <taxon>Candidatus Thermobaculales</taxon>
        <taxon>Candidatus Thermobaculaceae</taxon>
        <taxon>Thermobaculum</taxon>
    </lineage>
</organism>
<dbReference type="SUPFAM" id="SSF89360">
    <property type="entry name" value="HesB-like domain"/>
    <property type="match status" value="1"/>
</dbReference>
<dbReference type="HOGENOM" id="CLU_069054_5_3_0"/>
<dbReference type="GO" id="GO:0051539">
    <property type="term" value="F:4 iron, 4 sulfur cluster binding"/>
    <property type="evidence" value="ECO:0007669"/>
    <property type="project" value="TreeGrafter"/>
</dbReference>
<dbReference type="Pfam" id="PF01521">
    <property type="entry name" value="Fe-S_biosyn"/>
    <property type="match status" value="1"/>
</dbReference>
<dbReference type="PANTHER" id="PTHR43011:SF1">
    <property type="entry name" value="IRON-SULFUR CLUSTER ASSEMBLY 2 HOMOLOG, MITOCHONDRIAL"/>
    <property type="match status" value="1"/>
</dbReference>
<protein>
    <submittedName>
        <fullName evidence="2">Iron-sulfur cluster assembly accessory protein</fullName>
    </submittedName>
</protein>
<dbReference type="Gene3D" id="2.60.300.12">
    <property type="entry name" value="HesB-like domain"/>
    <property type="match status" value="1"/>
</dbReference>
<dbReference type="KEGG" id="ttr:Tter_1413"/>
<dbReference type="NCBIfam" id="NF010147">
    <property type="entry name" value="PRK13623.1"/>
    <property type="match status" value="1"/>
</dbReference>
<dbReference type="InterPro" id="IPR035903">
    <property type="entry name" value="HesB-like_dom_sf"/>
</dbReference>
<evidence type="ECO:0000259" key="1">
    <source>
        <dbReference type="Pfam" id="PF01521"/>
    </source>
</evidence>
<dbReference type="PANTHER" id="PTHR43011">
    <property type="entry name" value="IRON-SULFUR CLUSTER ASSEMBLY 2 HOMOLOG, MITOCHONDRIAL"/>
    <property type="match status" value="1"/>
</dbReference>
<dbReference type="STRING" id="525904.Tter_1413"/>
<dbReference type="GO" id="GO:0005506">
    <property type="term" value="F:iron ion binding"/>
    <property type="evidence" value="ECO:0007669"/>
    <property type="project" value="TreeGrafter"/>
</dbReference>
<evidence type="ECO:0000313" key="3">
    <source>
        <dbReference type="Proteomes" id="UP000000323"/>
    </source>
</evidence>
<gene>
    <name evidence="2" type="ordered locus">Tter_1413</name>
</gene>